<dbReference type="GO" id="GO:0016020">
    <property type="term" value="C:membrane"/>
    <property type="evidence" value="ECO:0007669"/>
    <property type="project" value="InterPro"/>
</dbReference>
<evidence type="ECO:0000259" key="1">
    <source>
        <dbReference type="SMART" id="SM00900"/>
    </source>
</evidence>
<feature type="domain" description="FMN-binding" evidence="1">
    <location>
        <begin position="96"/>
        <end position="177"/>
    </location>
</feature>
<protein>
    <recommendedName>
        <fullName evidence="1">FMN-binding domain-containing protein</fullName>
    </recommendedName>
</protein>
<sequence>MNIARPQFVFLLAMVLNLCWAIPAEARKYLTREQAEKICFPNADKVEWKSHRYTQSEITAIYKASNLKVIDMGIWYGVALKENKVIGVLAFDRSTGKHEFIDYIVALTPEGKVKQVEILEYRESWGYEERREGWRKQFAGKDSTSKLKLNDGIHNISGATLSCRGITRGVKRICHTWEVLLRPALVSAGRLPKLATGDGR</sequence>
<accession>A0A382K2N6</accession>
<dbReference type="SMART" id="SM00900">
    <property type="entry name" value="FMN_bind"/>
    <property type="match status" value="1"/>
</dbReference>
<dbReference type="AlphaFoldDB" id="A0A382K2N6"/>
<organism evidence="2">
    <name type="scientific">marine metagenome</name>
    <dbReference type="NCBI Taxonomy" id="408172"/>
    <lineage>
        <taxon>unclassified sequences</taxon>
        <taxon>metagenomes</taxon>
        <taxon>ecological metagenomes</taxon>
    </lineage>
</organism>
<dbReference type="GO" id="GO:0010181">
    <property type="term" value="F:FMN binding"/>
    <property type="evidence" value="ECO:0007669"/>
    <property type="project" value="InterPro"/>
</dbReference>
<gene>
    <name evidence="2" type="ORF">METZ01_LOCUS270939</name>
</gene>
<evidence type="ECO:0000313" key="2">
    <source>
        <dbReference type="EMBL" id="SVC18085.1"/>
    </source>
</evidence>
<proteinExistence type="predicted"/>
<dbReference type="EMBL" id="UINC01077712">
    <property type="protein sequence ID" value="SVC18085.1"/>
    <property type="molecule type" value="Genomic_DNA"/>
</dbReference>
<name>A0A382K2N6_9ZZZZ</name>
<dbReference type="InterPro" id="IPR007329">
    <property type="entry name" value="FMN-bd"/>
</dbReference>
<dbReference type="Pfam" id="PF04205">
    <property type="entry name" value="FMN_bind"/>
    <property type="match status" value="1"/>
</dbReference>
<reference evidence="2" key="1">
    <citation type="submission" date="2018-05" db="EMBL/GenBank/DDBJ databases">
        <authorList>
            <person name="Lanie J.A."/>
            <person name="Ng W.-L."/>
            <person name="Kazmierczak K.M."/>
            <person name="Andrzejewski T.M."/>
            <person name="Davidsen T.M."/>
            <person name="Wayne K.J."/>
            <person name="Tettelin H."/>
            <person name="Glass J.I."/>
            <person name="Rusch D."/>
            <person name="Podicherti R."/>
            <person name="Tsui H.-C.T."/>
            <person name="Winkler M.E."/>
        </authorList>
    </citation>
    <scope>NUCLEOTIDE SEQUENCE</scope>
</reference>